<organism evidence="1 2">
    <name type="scientific">Lucilia cuprina</name>
    <name type="common">Green bottle fly</name>
    <name type="synonym">Australian sheep blowfly</name>
    <dbReference type="NCBI Taxonomy" id="7375"/>
    <lineage>
        <taxon>Eukaryota</taxon>
        <taxon>Metazoa</taxon>
        <taxon>Ecdysozoa</taxon>
        <taxon>Arthropoda</taxon>
        <taxon>Hexapoda</taxon>
        <taxon>Insecta</taxon>
        <taxon>Pterygota</taxon>
        <taxon>Neoptera</taxon>
        <taxon>Endopterygota</taxon>
        <taxon>Diptera</taxon>
        <taxon>Brachycera</taxon>
        <taxon>Muscomorpha</taxon>
        <taxon>Oestroidea</taxon>
        <taxon>Calliphoridae</taxon>
        <taxon>Luciliinae</taxon>
        <taxon>Lucilia</taxon>
    </lineage>
</organism>
<name>A0A0L0BLZ7_LUCCU</name>
<reference evidence="1 2" key="1">
    <citation type="journal article" date="2015" name="Nat. Commun.">
        <title>Lucilia cuprina genome unlocks parasitic fly biology to underpin future interventions.</title>
        <authorList>
            <person name="Anstead C.A."/>
            <person name="Korhonen P.K."/>
            <person name="Young N.D."/>
            <person name="Hall R.S."/>
            <person name="Jex A.R."/>
            <person name="Murali S.C."/>
            <person name="Hughes D.S."/>
            <person name="Lee S.F."/>
            <person name="Perry T."/>
            <person name="Stroehlein A.J."/>
            <person name="Ansell B.R."/>
            <person name="Breugelmans B."/>
            <person name="Hofmann A."/>
            <person name="Qu J."/>
            <person name="Dugan S."/>
            <person name="Lee S.L."/>
            <person name="Chao H."/>
            <person name="Dinh H."/>
            <person name="Han Y."/>
            <person name="Doddapaneni H.V."/>
            <person name="Worley K.C."/>
            <person name="Muzny D.M."/>
            <person name="Ioannidis P."/>
            <person name="Waterhouse R.M."/>
            <person name="Zdobnov E.M."/>
            <person name="James P.J."/>
            <person name="Bagnall N.H."/>
            <person name="Kotze A.C."/>
            <person name="Gibbs R.A."/>
            <person name="Richards S."/>
            <person name="Batterham P."/>
            <person name="Gasser R.B."/>
        </authorList>
    </citation>
    <scope>NUCLEOTIDE SEQUENCE [LARGE SCALE GENOMIC DNA]</scope>
    <source>
        <strain evidence="1 2">LS</strain>
        <tissue evidence="1">Full body</tissue>
    </source>
</reference>
<protein>
    <submittedName>
        <fullName evidence="1">Uncharacterized protein</fullName>
    </submittedName>
</protein>
<evidence type="ECO:0000313" key="2">
    <source>
        <dbReference type="Proteomes" id="UP000037069"/>
    </source>
</evidence>
<dbReference type="AlphaFoldDB" id="A0A0L0BLZ7"/>
<keyword evidence="2" id="KW-1185">Reference proteome</keyword>
<accession>A0A0L0BLZ7</accession>
<dbReference type="OrthoDB" id="7867543at2759"/>
<proteinExistence type="predicted"/>
<dbReference type="EMBL" id="JRES01001669">
    <property type="protein sequence ID" value="KNC21047.1"/>
    <property type="molecule type" value="Genomic_DNA"/>
</dbReference>
<dbReference type="Proteomes" id="UP000037069">
    <property type="component" value="Unassembled WGS sequence"/>
</dbReference>
<sequence length="122" mass="14492">MMQLIHATPYSWGTHHSNYDASLDPIAWSRNFVKDTIRKPRLYRTNSLEHNSIDVADDDFPIQNYGGFGKRRSSRGNFDNDISNNWYSNPHGFIHHGKYNNMQKRMNRRRQKLNARHRYGLV</sequence>
<evidence type="ECO:0000313" key="1">
    <source>
        <dbReference type="EMBL" id="KNC21047.1"/>
    </source>
</evidence>
<comment type="caution">
    <text evidence="1">The sequence shown here is derived from an EMBL/GenBank/DDBJ whole genome shotgun (WGS) entry which is preliminary data.</text>
</comment>
<gene>
    <name evidence="1" type="ORF">FF38_02035</name>
</gene>